<dbReference type="PANTHER" id="PTHR13316:SF0">
    <property type="entry name" value="ZINC FINGER CCHC DOMAIN-CONTAINING PROTEIN 8"/>
    <property type="match status" value="1"/>
</dbReference>
<evidence type="ECO:0000313" key="14">
    <source>
        <dbReference type="RefSeq" id="XP_022133816.1"/>
    </source>
</evidence>
<feature type="domain" description="CCHC-type" evidence="9">
    <location>
        <begin position="340"/>
        <end position="356"/>
    </location>
</feature>
<evidence type="ECO:0000259" key="9">
    <source>
        <dbReference type="PROSITE" id="PS50158"/>
    </source>
</evidence>
<keyword evidence="6" id="KW-0539">Nucleus</keyword>
<evidence type="ECO:0000256" key="7">
    <source>
        <dbReference type="PROSITE-ProRule" id="PRU00047"/>
    </source>
</evidence>
<dbReference type="RefSeq" id="XP_022133813.1">
    <property type="nucleotide sequence ID" value="XM_022278121.1"/>
</dbReference>
<evidence type="ECO:0000256" key="3">
    <source>
        <dbReference type="ARBA" id="ARBA00022723"/>
    </source>
</evidence>
<dbReference type="SMART" id="SM00581">
    <property type="entry name" value="PSP"/>
    <property type="match status" value="1"/>
</dbReference>
<evidence type="ECO:0000256" key="4">
    <source>
        <dbReference type="ARBA" id="ARBA00022771"/>
    </source>
</evidence>
<evidence type="ECO:0000256" key="2">
    <source>
        <dbReference type="ARBA" id="ARBA00007497"/>
    </source>
</evidence>
<reference evidence="11 12" key="1">
    <citation type="submission" date="2025-04" db="UniProtKB">
        <authorList>
            <consortium name="RefSeq"/>
        </authorList>
    </citation>
    <scope>IDENTIFICATION</scope>
    <source>
        <strain evidence="11 12">OHB3-1</strain>
    </source>
</reference>
<dbReference type="Pfam" id="PF04046">
    <property type="entry name" value="PSP"/>
    <property type="match status" value="1"/>
</dbReference>
<evidence type="ECO:0000256" key="6">
    <source>
        <dbReference type="ARBA" id="ARBA00023242"/>
    </source>
</evidence>
<feature type="region of interest" description="Disordered" evidence="8">
    <location>
        <begin position="370"/>
        <end position="400"/>
    </location>
</feature>
<dbReference type="RefSeq" id="XP_022133814.1">
    <property type="nucleotide sequence ID" value="XM_022278122.1"/>
</dbReference>
<dbReference type="GeneID" id="111006283"/>
<dbReference type="GO" id="GO:0003723">
    <property type="term" value="F:RNA binding"/>
    <property type="evidence" value="ECO:0007669"/>
    <property type="project" value="TreeGrafter"/>
</dbReference>
<dbReference type="GO" id="GO:0008270">
    <property type="term" value="F:zinc ion binding"/>
    <property type="evidence" value="ECO:0007669"/>
    <property type="project" value="UniProtKB-KW"/>
</dbReference>
<dbReference type="PANTHER" id="PTHR13316">
    <property type="entry name" value="ZINC FINGER, CCHC DOMAIN CONTAINING 8"/>
    <property type="match status" value="1"/>
</dbReference>
<comment type="similarity">
    <text evidence="2">Belongs to the ZCCHC8 family.</text>
</comment>
<feature type="compositionally biased region" description="Low complexity" evidence="8">
    <location>
        <begin position="564"/>
        <end position="576"/>
    </location>
</feature>
<evidence type="ECO:0000256" key="5">
    <source>
        <dbReference type="ARBA" id="ARBA00022833"/>
    </source>
</evidence>
<dbReference type="InterPro" id="IPR001878">
    <property type="entry name" value="Znf_CCHC"/>
</dbReference>
<dbReference type="RefSeq" id="XP_022133816.1">
    <property type="nucleotide sequence ID" value="XM_022278124.1"/>
</dbReference>
<keyword evidence="5" id="KW-0862">Zinc</keyword>
<feature type="compositionally biased region" description="Polar residues" evidence="8">
    <location>
        <begin position="377"/>
        <end position="391"/>
    </location>
</feature>
<dbReference type="PROSITE" id="PS50158">
    <property type="entry name" value="ZF_CCHC"/>
    <property type="match status" value="1"/>
</dbReference>
<dbReference type="AlphaFoldDB" id="A0A6J1BX16"/>
<keyword evidence="3" id="KW-0479">Metal-binding</keyword>
<dbReference type="GO" id="GO:0005654">
    <property type="term" value="C:nucleoplasm"/>
    <property type="evidence" value="ECO:0007669"/>
    <property type="project" value="UniProtKB-SubCell"/>
</dbReference>
<dbReference type="GO" id="GO:0071013">
    <property type="term" value="C:catalytic step 2 spliceosome"/>
    <property type="evidence" value="ECO:0007669"/>
    <property type="project" value="TreeGrafter"/>
</dbReference>
<name>A0A6J1BX16_MOMCH</name>
<dbReference type="KEGG" id="mcha:111006283"/>
<feature type="compositionally biased region" description="Polar residues" evidence="8">
    <location>
        <begin position="66"/>
        <end position="79"/>
    </location>
</feature>
<gene>
    <name evidence="11 12 13 14" type="primary">LOC111006283</name>
</gene>
<proteinExistence type="inferred from homology"/>
<feature type="compositionally biased region" description="Basic and acidic residues" evidence="8">
    <location>
        <begin position="582"/>
        <end position="598"/>
    </location>
</feature>
<keyword evidence="4 7" id="KW-0863">Zinc-finger</keyword>
<evidence type="ECO:0000256" key="1">
    <source>
        <dbReference type="ARBA" id="ARBA00004642"/>
    </source>
</evidence>
<evidence type="ECO:0000256" key="8">
    <source>
        <dbReference type="SAM" id="MobiDB-lite"/>
    </source>
</evidence>
<dbReference type="Proteomes" id="UP000504603">
    <property type="component" value="Unplaced"/>
</dbReference>
<feature type="region of interest" description="Disordered" evidence="8">
    <location>
        <begin position="53"/>
        <end position="122"/>
    </location>
</feature>
<evidence type="ECO:0000313" key="10">
    <source>
        <dbReference type="Proteomes" id="UP000504603"/>
    </source>
</evidence>
<accession>A0A6J1BX16</accession>
<evidence type="ECO:0000313" key="11">
    <source>
        <dbReference type="RefSeq" id="XP_022133813.1"/>
    </source>
</evidence>
<protein>
    <submittedName>
        <fullName evidence="11 12">Uncharacterized protein LOC111006283</fullName>
    </submittedName>
</protein>
<evidence type="ECO:0000313" key="12">
    <source>
        <dbReference type="RefSeq" id="XP_022133814.1"/>
    </source>
</evidence>
<feature type="region of interest" description="Disordered" evidence="8">
    <location>
        <begin position="1"/>
        <end position="40"/>
    </location>
</feature>
<sequence length="614" mass="69392">MATEDFIALPASGDSGNENENNEFLSCHETREVDSQSSVLKCKDDDASIEKAELADDVQFDDMSCIPQSDLNDEAQPSDSDMEIEDLNNLPDFNKSRSRSENNEISNEADYLPVNSAGENIQPSREPLQQNELHMRYENVCHVASKNFEMDLVDNSSFLKTGDQLTVTNKVSIEYNGFNSGVPIENGSATSNHGNLIKDHKSDAISGVKRPRMAMDEQQPSVHVMYSSLTRASKQKLDELLKQWSEWHAQQGPLSQDDKESENLESGEETFFPALCIGTKKSSAVTFWIDNQRREQQQNFIPLDDNSVPRYDRGFTLGLTSANDASNVEGGQKIIDDASRCFNCGSYNHALRDCSKPRDNVAVNNARNQYKSKRHQNSGSRNSTRYYQNSRGGKYDDLRPGALDAETRQLLGLKELDPPPWLNRMRELGYPPGYLDPDDEDQPSGITIFTDEEANEQEDGEITEPEYRKPRRKKSVEFPGINAPIPENADETLWAAEPSSSGLPRSRSHQRLNHHAEYDGRGNDPYQRWPRDYRDDGPPGVDSVKSPPMSYTPRYGSYDFNHDSQSSRVNSSMSRSPNLGRLHSDRGRRSPQHEDDYSRYGSYSNSLFSPPRRR</sequence>
<dbReference type="InterPro" id="IPR052115">
    <property type="entry name" value="NEXT_complex_subunit_ZCCHC8"/>
</dbReference>
<comment type="subcellular location">
    <subcellularLocation>
        <location evidence="1">Nucleus</location>
        <location evidence="1">Nucleoplasm</location>
    </subcellularLocation>
</comment>
<organism evidence="10 12">
    <name type="scientific">Momordica charantia</name>
    <name type="common">Bitter gourd</name>
    <name type="synonym">Balsam pear</name>
    <dbReference type="NCBI Taxonomy" id="3673"/>
    <lineage>
        <taxon>Eukaryota</taxon>
        <taxon>Viridiplantae</taxon>
        <taxon>Streptophyta</taxon>
        <taxon>Embryophyta</taxon>
        <taxon>Tracheophyta</taxon>
        <taxon>Spermatophyta</taxon>
        <taxon>Magnoliopsida</taxon>
        <taxon>eudicotyledons</taxon>
        <taxon>Gunneridae</taxon>
        <taxon>Pentapetalae</taxon>
        <taxon>rosids</taxon>
        <taxon>fabids</taxon>
        <taxon>Cucurbitales</taxon>
        <taxon>Cucurbitaceae</taxon>
        <taxon>Momordiceae</taxon>
        <taxon>Momordica</taxon>
    </lineage>
</organism>
<feature type="compositionally biased region" description="Acidic residues" evidence="8">
    <location>
        <begin position="453"/>
        <end position="464"/>
    </location>
</feature>
<feature type="region of interest" description="Disordered" evidence="8">
    <location>
        <begin position="453"/>
        <end position="614"/>
    </location>
</feature>
<keyword evidence="10" id="KW-1185">Reference proteome</keyword>
<dbReference type="RefSeq" id="XP_022133815.1">
    <property type="nucleotide sequence ID" value="XM_022278123.1"/>
</dbReference>
<dbReference type="OrthoDB" id="8026949at2759"/>
<evidence type="ECO:0000313" key="13">
    <source>
        <dbReference type="RefSeq" id="XP_022133815.1"/>
    </source>
</evidence>
<dbReference type="InterPro" id="IPR006568">
    <property type="entry name" value="PSP_pro-rich"/>
</dbReference>